<evidence type="ECO:0000259" key="11">
    <source>
        <dbReference type="Pfam" id="PF07819"/>
    </source>
</evidence>
<dbReference type="EC" id="3.1.-.-" evidence="10"/>
<evidence type="ECO:0000256" key="6">
    <source>
        <dbReference type="ARBA" id="ARBA00022824"/>
    </source>
</evidence>
<dbReference type="GO" id="GO:0006888">
    <property type="term" value="P:endoplasmic reticulum to Golgi vesicle-mediated transport"/>
    <property type="evidence" value="ECO:0007669"/>
    <property type="project" value="TreeGrafter"/>
</dbReference>
<feature type="transmembrane region" description="Helical" evidence="10">
    <location>
        <begin position="592"/>
        <end position="614"/>
    </location>
</feature>
<feature type="non-terminal residue" evidence="12">
    <location>
        <position position="1"/>
    </location>
</feature>
<dbReference type="AlphaFoldDB" id="A0A8H7RBK3"/>
<keyword evidence="8 10" id="KW-1133">Transmembrane helix</keyword>
<feature type="domain" description="GPI inositol-deacylase PGAP1-like alpha/beta" evidence="11">
    <location>
        <begin position="92"/>
        <end position="309"/>
    </location>
</feature>
<feature type="transmembrane region" description="Helical" evidence="10">
    <location>
        <begin position="673"/>
        <end position="696"/>
    </location>
</feature>
<keyword evidence="4 10" id="KW-0812">Transmembrane</keyword>
<feature type="transmembrane region" description="Helical" evidence="10">
    <location>
        <begin position="12"/>
        <end position="36"/>
    </location>
</feature>
<gene>
    <name evidence="12" type="ORF">INT47_011828</name>
</gene>
<dbReference type="EMBL" id="JAEPRD010000023">
    <property type="protein sequence ID" value="KAG2207708.1"/>
    <property type="molecule type" value="Genomic_DNA"/>
</dbReference>
<dbReference type="PANTHER" id="PTHR15495">
    <property type="entry name" value="NEGATIVE REGULATOR OF VESICLE FORMATION-RELATED"/>
    <property type="match status" value="1"/>
</dbReference>
<accession>A0A8H7RBK3</accession>
<feature type="transmembrane region" description="Helical" evidence="10">
    <location>
        <begin position="802"/>
        <end position="823"/>
    </location>
</feature>
<keyword evidence="9 10" id="KW-0472">Membrane</keyword>
<evidence type="ECO:0000256" key="8">
    <source>
        <dbReference type="ARBA" id="ARBA00022989"/>
    </source>
</evidence>
<dbReference type="GO" id="GO:0006505">
    <property type="term" value="P:GPI anchor metabolic process"/>
    <property type="evidence" value="ECO:0007669"/>
    <property type="project" value="TreeGrafter"/>
</dbReference>
<dbReference type="GO" id="GO:0005789">
    <property type="term" value="C:endoplasmic reticulum membrane"/>
    <property type="evidence" value="ECO:0007669"/>
    <property type="project" value="UniProtKB-SubCell"/>
</dbReference>
<dbReference type="GO" id="GO:0050185">
    <property type="term" value="F:phosphatidylinositol deacylase activity"/>
    <property type="evidence" value="ECO:0007669"/>
    <property type="project" value="TreeGrafter"/>
</dbReference>
<dbReference type="Proteomes" id="UP000603453">
    <property type="component" value="Unassembled WGS sequence"/>
</dbReference>
<comment type="function">
    <text evidence="10">Involved in inositol deacylation of GPI-anchored proteins which plays important roles in the quality control and ER-associated degradation of GPI-anchored proteins.</text>
</comment>
<keyword evidence="13" id="KW-1185">Reference proteome</keyword>
<dbReference type="SUPFAM" id="SSF53474">
    <property type="entry name" value="alpha/beta-Hydrolases"/>
    <property type="match status" value="1"/>
</dbReference>
<evidence type="ECO:0000313" key="12">
    <source>
        <dbReference type="EMBL" id="KAG2207708.1"/>
    </source>
</evidence>
<dbReference type="OrthoDB" id="348976at2759"/>
<keyword evidence="7 10" id="KW-0653">Protein transport</keyword>
<proteinExistence type="inferred from homology"/>
<comment type="similarity">
    <text evidence="2 10">Belongs to the GPI inositol-deacylase family.</text>
</comment>
<evidence type="ECO:0000256" key="10">
    <source>
        <dbReference type="RuleBase" id="RU365011"/>
    </source>
</evidence>
<evidence type="ECO:0000256" key="5">
    <source>
        <dbReference type="ARBA" id="ARBA00022801"/>
    </source>
</evidence>
<evidence type="ECO:0000313" key="13">
    <source>
        <dbReference type="Proteomes" id="UP000603453"/>
    </source>
</evidence>
<dbReference type="GO" id="GO:0015031">
    <property type="term" value="P:protein transport"/>
    <property type="evidence" value="ECO:0007669"/>
    <property type="project" value="UniProtKB-KW"/>
</dbReference>
<sequence>HGITTISRQKSRVVLTWTLISFTIVMLSAMFDSYFFQRSKTYISPLQRQDIQNCAMTYSSPNYFEIAGVNSKLAEKYKLYIYRDGYKDDNSLYGVPALFIPGQAGSYGQIRSLASTTTNLYHQNADQQKNIDFFTVDLNEELSALSGQSLLEQANYLNAVIERILQLYDEPRPRSVMIIGHSMGGVVARAMFMLHNYIPHSIDTIVTISTPHLTAPLLLDPIIYKTYKDITQFWKQNENTLLKDVILISIAGGSLDNIVHSDGIDIDSSVLNGLTTYTTSIPNVWTGCDHMAILWCRQFIQLLSSTLLKVVKADTPADRMNIFRYNLLDGTTIGEQSTLADLNIITDKHFEPSILLAFTKESARPSLAFMDASKKIQFLTNIQPEFDSRWSAVLCQENFNCDYVKPNVTLLPSATAENLIGSNPYRLLEIEREVNFKYVGVIDHGGDGILDGDNQVFLTGQAISDKPVVHTSSIFDIGLRGLHFHVDSFNTTHVFPSIKNTLFAFDVHVASINGQERLFKPFMQQAINNREIVYYRGLEQGISDRITFHQDLDKNHQGLSLRFFIDEQTLDIQLSIDWYGTVGRCVLRYGSIMVLFFWVISLVVLLSQLYSYAINGKREFSRFEIALFNCLKGPILQIAALLLVATSIQLYAASPFASKNIFFGSDDWTMAGLLLFMFVLSIGLTFVIWLAVSLMVNIISLPVGVFPVRIKTAGPFAVHLTIVAGCLGFTPPSVLFCLYFIVWTFMTASSRVSARSDLPTVQNVYNYRLSWLVFLTSLLPYYVPSVIVFVKDIMIGWTQYSVLPIKLAHDIPGLLVVIYLVTFGKNPDVLETK</sequence>
<dbReference type="Gene3D" id="3.40.50.1820">
    <property type="entry name" value="alpha/beta hydrolase"/>
    <property type="match status" value="1"/>
</dbReference>
<comment type="subcellular location">
    <subcellularLocation>
        <location evidence="1">Endoplasmic reticulum membrane</location>
        <topology evidence="1">Multi-pass membrane protein</topology>
    </subcellularLocation>
</comment>
<evidence type="ECO:0000256" key="1">
    <source>
        <dbReference type="ARBA" id="ARBA00004477"/>
    </source>
</evidence>
<evidence type="ECO:0000256" key="2">
    <source>
        <dbReference type="ARBA" id="ARBA00006931"/>
    </source>
</evidence>
<evidence type="ECO:0000256" key="4">
    <source>
        <dbReference type="ARBA" id="ARBA00022692"/>
    </source>
</evidence>
<feature type="transmembrane region" description="Helical" evidence="10">
    <location>
        <begin position="635"/>
        <end position="653"/>
    </location>
</feature>
<dbReference type="InterPro" id="IPR039529">
    <property type="entry name" value="PGAP1/BST1"/>
</dbReference>
<keyword evidence="6 10" id="KW-0256">Endoplasmic reticulum</keyword>
<feature type="transmembrane region" description="Helical" evidence="10">
    <location>
        <begin position="716"/>
        <end position="749"/>
    </location>
</feature>
<comment type="caution">
    <text evidence="12">The sequence shown here is derived from an EMBL/GenBank/DDBJ whole genome shotgun (WGS) entry which is preliminary data.</text>
</comment>
<dbReference type="InterPro" id="IPR029058">
    <property type="entry name" value="AB_hydrolase_fold"/>
</dbReference>
<name>A0A8H7RBK3_9FUNG</name>
<keyword evidence="3 10" id="KW-0813">Transport</keyword>
<evidence type="ECO:0000256" key="3">
    <source>
        <dbReference type="ARBA" id="ARBA00022448"/>
    </source>
</evidence>
<dbReference type="PANTHER" id="PTHR15495:SF7">
    <property type="entry name" value="GPI INOSITOL-DEACYLASE"/>
    <property type="match status" value="1"/>
</dbReference>
<evidence type="ECO:0000256" key="9">
    <source>
        <dbReference type="ARBA" id="ARBA00023136"/>
    </source>
</evidence>
<organism evidence="12 13">
    <name type="scientific">Mucor saturninus</name>
    <dbReference type="NCBI Taxonomy" id="64648"/>
    <lineage>
        <taxon>Eukaryota</taxon>
        <taxon>Fungi</taxon>
        <taxon>Fungi incertae sedis</taxon>
        <taxon>Mucoromycota</taxon>
        <taxon>Mucoromycotina</taxon>
        <taxon>Mucoromycetes</taxon>
        <taxon>Mucorales</taxon>
        <taxon>Mucorineae</taxon>
        <taxon>Mucoraceae</taxon>
        <taxon>Mucor</taxon>
    </lineage>
</organism>
<evidence type="ECO:0000256" key="7">
    <source>
        <dbReference type="ARBA" id="ARBA00022927"/>
    </source>
</evidence>
<protein>
    <recommendedName>
        <fullName evidence="10">GPI inositol-deacylase</fullName>
        <ecNumber evidence="10">3.1.-.-</ecNumber>
    </recommendedName>
</protein>
<reference evidence="12" key="1">
    <citation type="submission" date="2020-12" db="EMBL/GenBank/DDBJ databases">
        <title>Metabolic potential, ecology and presence of endohyphal bacteria is reflected in genomic diversity of Mucoromycotina.</title>
        <authorList>
            <person name="Muszewska A."/>
            <person name="Okrasinska A."/>
            <person name="Steczkiewicz K."/>
            <person name="Drgas O."/>
            <person name="Orlowska M."/>
            <person name="Perlinska-Lenart U."/>
            <person name="Aleksandrzak-Piekarczyk T."/>
            <person name="Szatraj K."/>
            <person name="Zielenkiewicz U."/>
            <person name="Pilsyk S."/>
            <person name="Malc E."/>
            <person name="Mieczkowski P."/>
            <person name="Kruszewska J.S."/>
            <person name="Biernat P."/>
            <person name="Pawlowska J."/>
        </authorList>
    </citation>
    <scope>NUCLEOTIDE SEQUENCE</scope>
    <source>
        <strain evidence="12">WA0000017839</strain>
    </source>
</reference>
<feature type="transmembrane region" description="Helical" evidence="10">
    <location>
        <begin position="769"/>
        <end position="790"/>
    </location>
</feature>
<dbReference type="Pfam" id="PF07819">
    <property type="entry name" value="PGAP1"/>
    <property type="match status" value="1"/>
</dbReference>
<keyword evidence="5 10" id="KW-0378">Hydrolase</keyword>
<dbReference type="InterPro" id="IPR012908">
    <property type="entry name" value="PGAP1-ab_dom-like"/>
</dbReference>